<dbReference type="HOGENOM" id="CLU_1562708_0_0_1"/>
<sequence>MAPTVLESPTDVAGELPIGDAHIFIDNSNLWIAGQRTYAERMGLQVSWDPTWRSDIEWLCTVILQNSNLTPEEQQYDVKVNLYGSIPPPVDTFWKKIDSYNVRVSVLARSTWTKKEKQVDAKLVAECVKTAAEAHFKEIPSVFIIVSGDRDVHAAIQTIAGDYSHKVHLWA</sequence>
<dbReference type="STRING" id="759272.G0S2N8"/>
<proteinExistence type="predicted"/>
<protein>
    <submittedName>
        <fullName evidence="1">Uncharacterized protein</fullName>
    </submittedName>
</protein>
<dbReference type="AlphaFoldDB" id="G0S2N8"/>
<keyword evidence="2" id="KW-1185">Reference proteome</keyword>
<reference evidence="1 2" key="1">
    <citation type="journal article" date="2011" name="Cell">
        <title>Insight into structure and assembly of the nuclear pore complex by utilizing the genome of a eukaryotic thermophile.</title>
        <authorList>
            <person name="Amlacher S."/>
            <person name="Sarges P."/>
            <person name="Flemming D."/>
            <person name="van Noort V."/>
            <person name="Kunze R."/>
            <person name="Devos D.P."/>
            <person name="Arumugam M."/>
            <person name="Bork P."/>
            <person name="Hurt E."/>
        </authorList>
    </citation>
    <scope>NUCLEOTIDE SEQUENCE [LARGE SCALE GENOMIC DNA]</scope>
    <source>
        <strain evidence="2">DSM 1495 / CBS 144.50 / IMI 039719</strain>
    </source>
</reference>
<dbReference type="Gene3D" id="3.40.50.1010">
    <property type="entry name" value="5'-nuclease"/>
    <property type="match status" value="1"/>
</dbReference>
<dbReference type="KEGG" id="cthr:CTHT_0017900"/>
<organism evidence="2">
    <name type="scientific">Chaetomium thermophilum (strain DSM 1495 / CBS 144.50 / IMI 039719)</name>
    <name type="common">Thermochaetoides thermophila</name>
    <dbReference type="NCBI Taxonomy" id="759272"/>
    <lineage>
        <taxon>Eukaryota</taxon>
        <taxon>Fungi</taxon>
        <taxon>Dikarya</taxon>
        <taxon>Ascomycota</taxon>
        <taxon>Pezizomycotina</taxon>
        <taxon>Sordariomycetes</taxon>
        <taxon>Sordariomycetidae</taxon>
        <taxon>Sordariales</taxon>
        <taxon>Chaetomiaceae</taxon>
        <taxon>Thermochaetoides</taxon>
    </lineage>
</organism>
<dbReference type="GO" id="GO:0004540">
    <property type="term" value="F:RNA nuclease activity"/>
    <property type="evidence" value="ECO:0007669"/>
    <property type="project" value="InterPro"/>
</dbReference>
<accession>G0S2N8</accession>
<gene>
    <name evidence="1" type="ORF">CTHT_0017900</name>
</gene>
<dbReference type="Proteomes" id="UP000008066">
    <property type="component" value="Unassembled WGS sequence"/>
</dbReference>
<dbReference type="OrthoDB" id="2311180at2759"/>
<name>G0S2N8_CHATD</name>
<evidence type="ECO:0000313" key="1">
    <source>
        <dbReference type="EMBL" id="EGS22271.1"/>
    </source>
</evidence>
<evidence type="ECO:0000313" key="2">
    <source>
        <dbReference type="Proteomes" id="UP000008066"/>
    </source>
</evidence>
<dbReference type="eggNOG" id="ENOG502S9YF">
    <property type="taxonomic scope" value="Eukaryota"/>
</dbReference>
<dbReference type="EMBL" id="GL988040">
    <property type="protein sequence ID" value="EGS22271.1"/>
    <property type="molecule type" value="Genomic_DNA"/>
</dbReference>
<dbReference type="RefSeq" id="XP_006692290.1">
    <property type="nucleotide sequence ID" value="XM_006692227.1"/>
</dbReference>
<dbReference type="GeneID" id="18255828"/>